<sequence>EVLSFPPTTQDAKHLFHKARKRGKLCRPMPHMAEFSRNGISSAIRESYRYCGICRWSTRAGALRPITLPALVTWPISLSPILYLYSPLCRSNHQEEGSPQRLTGVVSHSIVNSRGQGRVKLSTSTPLASTLQAFPPVTAHPRCCRIFAAITQMQSCCRRAGSIVSCQCAFTRDPLRLEALGVGGEESSLVVVGTAVAPIVA</sequence>
<evidence type="ECO:0000313" key="1">
    <source>
        <dbReference type="EMBL" id="CUS13380.1"/>
    </source>
</evidence>
<dbReference type="Proteomes" id="UP001412239">
    <property type="component" value="Unassembled WGS sequence"/>
</dbReference>
<dbReference type="EMBL" id="LN890974">
    <property type="protein sequence ID" value="CUS13380.1"/>
    <property type="molecule type" value="Genomic_DNA"/>
</dbReference>
<feature type="non-terminal residue" evidence="1">
    <location>
        <position position="201"/>
    </location>
</feature>
<name>A0A292Q3U0_9PEZI</name>
<gene>
    <name evidence="1" type="ORF">GSTUAT00002620001</name>
</gene>
<dbReference type="AlphaFoldDB" id="A0A292Q3U0"/>
<evidence type="ECO:0000313" key="2">
    <source>
        <dbReference type="Proteomes" id="UP001412239"/>
    </source>
</evidence>
<proteinExistence type="predicted"/>
<reference evidence="1" key="1">
    <citation type="submission" date="2015-10" db="EMBL/GenBank/DDBJ databases">
        <authorList>
            <person name="Regsiter A."/>
            <person name="william w."/>
        </authorList>
    </citation>
    <scope>NUCLEOTIDE SEQUENCE</scope>
    <source>
        <strain evidence="1">Montdore</strain>
    </source>
</reference>
<organism evidence="1 2">
    <name type="scientific">Tuber aestivum</name>
    <name type="common">summer truffle</name>
    <dbReference type="NCBI Taxonomy" id="59557"/>
    <lineage>
        <taxon>Eukaryota</taxon>
        <taxon>Fungi</taxon>
        <taxon>Dikarya</taxon>
        <taxon>Ascomycota</taxon>
        <taxon>Pezizomycotina</taxon>
        <taxon>Pezizomycetes</taxon>
        <taxon>Pezizales</taxon>
        <taxon>Tuberaceae</taxon>
        <taxon>Tuber</taxon>
    </lineage>
</organism>
<feature type="non-terminal residue" evidence="1">
    <location>
        <position position="1"/>
    </location>
</feature>
<protein>
    <submittedName>
        <fullName evidence="1">Uncharacterized protein</fullName>
    </submittedName>
</protein>
<keyword evidence="2" id="KW-1185">Reference proteome</keyword>
<accession>A0A292Q3U0</accession>